<dbReference type="InterPro" id="IPR044846">
    <property type="entry name" value="GH10"/>
</dbReference>
<dbReference type="PANTHER" id="PTHR31490">
    <property type="entry name" value="GLYCOSYL HYDROLASE"/>
    <property type="match status" value="1"/>
</dbReference>
<keyword evidence="3" id="KW-0858">Xylan degradation</keyword>
<feature type="domain" description="CBM2" evidence="13">
    <location>
        <begin position="376"/>
        <end position="479"/>
    </location>
</feature>
<evidence type="ECO:0000256" key="7">
    <source>
        <dbReference type="ARBA" id="ARBA00023295"/>
    </source>
</evidence>
<keyword evidence="6 10" id="KW-0119">Carbohydrate metabolism</keyword>
<gene>
    <name evidence="15" type="ORF">JQS43_11405</name>
</gene>
<evidence type="ECO:0000313" key="15">
    <source>
        <dbReference type="EMBL" id="QSB16832.1"/>
    </source>
</evidence>
<dbReference type="GO" id="GO:0045493">
    <property type="term" value="P:xylan catabolic process"/>
    <property type="evidence" value="ECO:0007669"/>
    <property type="project" value="UniProtKB-KW"/>
</dbReference>
<feature type="chain" id="PRO_5034955775" description="Beta-xylanase" evidence="12">
    <location>
        <begin position="32"/>
        <end position="479"/>
    </location>
</feature>
<feature type="domain" description="GH10" evidence="14">
    <location>
        <begin position="39"/>
        <end position="351"/>
    </location>
</feature>
<dbReference type="Pfam" id="PF00553">
    <property type="entry name" value="CBM_2"/>
    <property type="match status" value="1"/>
</dbReference>
<evidence type="ECO:0000256" key="12">
    <source>
        <dbReference type="SAM" id="SignalP"/>
    </source>
</evidence>
<dbReference type="PROSITE" id="PS00591">
    <property type="entry name" value="GH10_1"/>
    <property type="match status" value="1"/>
</dbReference>
<accession>A0A895YLH7</accession>
<evidence type="ECO:0000256" key="4">
    <source>
        <dbReference type="ARBA" id="ARBA00022729"/>
    </source>
</evidence>
<dbReference type="InterPro" id="IPR006311">
    <property type="entry name" value="TAT_signal"/>
</dbReference>
<dbReference type="InterPro" id="IPR008965">
    <property type="entry name" value="CBM2/CBM3_carb-bd_dom_sf"/>
</dbReference>
<evidence type="ECO:0000256" key="2">
    <source>
        <dbReference type="ARBA" id="ARBA00007495"/>
    </source>
</evidence>
<evidence type="ECO:0000313" key="16">
    <source>
        <dbReference type="Proteomes" id="UP000662857"/>
    </source>
</evidence>
<dbReference type="GO" id="GO:0031176">
    <property type="term" value="F:endo-1,4-beta-xylanase activity"/>
    <property type="evidence" value="ECO:0007669"/>
    <property type="project" value="UniProtKB-EC"/>
</dbReference>
<dbReference type="PROSITE" id="PS51173">
    <property type="entry name" value="CBM2"/>
    <property type="match status" value="1"/>
</dbReference>
<dbReference type="InterPro" id="IPR012291">
    <property type="entry name" value="CBM2_carb-bd_dom_sf"/>
</dbReference>
<dbReference type="SMART" id="SM00633">
    <property type="entry name" value="Glyco_10"/>
    <property type="match status" value="1"/>
</dbReference>
<keyword evidence="8 10" id="KW-0624">Polysaccharide degradation</keyword>
<dbReference type="SUPFAM" id="SSF49384">
    <property type="entry name" value="Carbohydrate-binding domain"/>
    <property type="match status" value="1"/>
</dbReference>
<feature type="signal peptide" evidence="12">
    <location>
        <begin position="1"/>
        <end position="31"/>
    </location>
</feature>
<dbReference type="Gene3D" id="2.60.40.290">
    <property type="match status" value="1"/>
</dbReference>
<dbReference type="InterPro" id="IPR001000">
    <property type="entry name" value="GH10_dom"/>
</dbReference>
<dbReference type="SUPFAM" id="SSF51445">
    <property type="entry name" value="(Trans)glycosidases"/>
    <property type="match status" value="1"/>
</dbReference>
<keyword evidence="4 12" id="KW-0732">Signal</keyword>
<dbReference type="InterPro" id="IPR018366">
    <property type="entry name" value="CBM2_CS"/>
</dbReference>
<keyword evidence="16" id="KW-1185">Reference proteome</keyword>
<protein>
    <recommendedName>
        <fullName evidence="10">Beta-xylanase</fullName>
        <ecNumber evidence="10">3.2.1.8</ecNumber>
    </recommendedName>
</protein>
<sequence>MRSSRRPAKRRLLLLTSVTAALAVAAVTVPAALTSDRAEASAPLRAHAAAIDRYIGTSIDPDPLADEPIYGTIVAREFNSITTGNTLKWDWTQPSPGQWNFGAADTFVDFAEQHDQLVRGHTLVWHNQTPGWVQDLPSAQLRAAMESHIDAVVGRYEGRIGHWDVVNEPFEEDGSLRDSFWREGLGDGYIAEAFQLARQADPNAELYLNDYNVEGINAKSDAMYELVADLLAQGVPIDGVGLQGHLILGQVPSTLQQNIARFAALGVDVAITELDIRMQLPVTPGQLEQQARDYAEVVDACLAVERCVGLTVWSFTDRHSWIPEFFPGEGAALPWDEEYEPKPAYHAIHDALAAHDPSPPTGSPPTGSPPTASPTTEPPAGDCTADYQLGDEWPGGFVAEVTVTAGSSALTGWRVTWTFADGQGVSDHWNAIVTTSGPDVTAVNTSWNGNLDPGASTTFGFVGTHPGTNTVPAVTCTSQ</sequence>
<dbReference type="PROSITE" id="PS00561">
    <property type="entry name" value="CBM2_A"/>
    <property type="match status" value="1"/>
</dbReference>
<dbReference type="InterPro" id="IPR031158">
    <property type="entry name" value="GH10_AS"/>
</dbReference>
<feature type="compositionally biased region" description="Pro residues" evidence="11">
    <location>
        <begin position="357"/>
        <end position="372"/>
    </location>
</feature>
<evidence type="ECO:0000256" key="8">
    <source>
        <dbReference type="ARBA" id="ARBA00023326"/>
    </source>
</evidence>
<evidence type="ECO:0000256" key="5">
    <source>
        <dbReference type="ARBA" id="ARBA00022801"/>
    </source>
</evidence>
<reference evidence="15" key="1">
    <citation type="submission" date="2021-02" db="EMBL/GenBank/DDBJ databases">
        <title>Natrosporangium hydrolyticum gen. nov., sp. nov, a haloalkaliphilic actinobacterium from a soda solonchak soil.</title>
        <authorList>
            <person name="Sorokin D.Y."/>
            <person name="Khijniak T.V."/>
            <person name="Zakharycheva A.P."/>
            <person name="Boueva O.V."/>
            <person name="Ariskina E.V."/>
            <person name="Hahnke R.L."/>
            <person name="Bunk B."/>
            <person name="Sproer C."/>
            <person name="Schumann P."/>
            <person name="Evtushenko L.I."/>
            <person name="Kublanov I.V."/>
        </authorList>
    </citation>
    <scope>NUCLEOTIDE SEQUENCE</scope>
    <source>
        <strain evidence="15">DSM 106523</strain>
    </source>
</reference>
<name>A0A895YLH7_9ACTN</name>
<dbReference type="InterPro" id="IPR017853">
    <property type="entry name" value="GH"/>
</dbReference>
<dbReference type="Proteomes" id="UP000662857">
    <property type="component" value="Chromosome"/>
</dbReference>
<dbReference type="AlphaFoldDB" id="A0A895YLH7"/>
<dbReference type="PROSITE" id="PS51760">
    <property type="entry name" value="GH10_2"/>
    <property type="match status" value="1"/>
</dbReference>
<dbReference type="EC" id="3.2.1.8" evidence="10"/>
<comment type="similarity">
    <text evidence="2 10">Belongs to the glycosyl hydrolase 10 (cellulase F) family.</text>
</comment>
<dbReference type="Pfam" id="PF00331">
    <property type="entry name" value="Glyco_hydro_10"/>
    <property type="match status" value="1"/>
</dbReference>
<evidence type="ECO:0000256" key="9">
    <source>
        <dbReference type="PROSITE-ProRule" id="PRU10061"/>
    </source>
</evidence>
<evidence type="ECO:0000259" key="13">
    <source>
        <dbReference type="PROSITE" id="PS51173"/>
    </source>
</evidence>
<evidence type="ECO:0000259" key="14">
    <source>
        <dbReference type="PROSITE" id="PS51760"/>
    </source>
</evidence>
<dbReference type="Gene3D" id="3.20.20.80">
    <property type="entry name" value="Glycosidases"/>
    <property type="match status" value="1"/>
</dbReference>
<keyword evidence="7 10" id="KW-0326">Glycosidase</keyword>
<organism evidence="15 16">
    <name type="scientific">Natronosporangium hydrolyticum</name>
    <dbReference type="NCBI Taxonomy" id="2811111"/>
    <lineage>
        <taxon>Bacteria</taxon>
        <taxon>Bacillati</taxon>
        <taxon>Actinomycetota</taxon>
        <taxon>Actinomycetes</taxon>
        <taxon>Micromonosporales</taxon>
        <taxon>Micromonosporaceae</taxon>
        <taxon>Natronosporangium</taxon>
    </lineage>
</organism>
<feature type="active site" description="Nucleophile" evidence="9">
    <location>
        <position position="273"/>
    </location>
</feature>
<evidence type="ECO:0000256" key="10">
    <source>
        <dbReference type="RuleBase" id="RU361174"/>
    </source>
</evidence>
<evidence type="ECO:0000256" key="3">
    <source>
        <dbReference type="ARBA" id="ARBA00022651"/>
    </source>
</evidence>
<dbReference type="GO" id="GO:0030247">
    <property type="term" value="F:polysaccharide binding"/>
    <property type="evidence" value="ECO:0007669"/>
    <property type="project" value="UniProtKB-UniRule"/>
</dbReference>
<dbReference type="KEGG" id="nhy:JQS43_11405"/>
<dbReference type="PANTHER" id="PTHR31490:SF88">
    <property type="entry name" value="BETA-XYLANASE"/>
    <property type="match status" value="1"/>
</dbReference>
<feature type="region of interest" description="Disordered" evidence="11">
    <location>
        <begin position="353"/>
        <end position="383"/>
    </location>
</feature>
<dbReference type="SMART" id="SM00637">
    <property type="entry name" value="CBD_II"/>
    <property type="match status" value="1"/>
</dbReference>
<dbReference type="PROSITE" id="PS51318">
    <property type="entry name" value="TAT"/>
    <property type="match status" value="1"/>
</dbReference>
<dbReference type="InterPro" id="IPR001919">
    <property type="entry name" value="CBD2"/>
</dbReference>
<dbReference type="EMBL" id="CP070499">
    <property type="protein sequence ID" value="QSB16832.1"/>
    <property type="molecule type" value="Genomic_DNA"/>
</dbReference>
<evidence type="ECO:0000256" key="1">
    <source>
        <dbReference type="ARBA" id="ARBA00000681"/>
    </source>
</evidence>
<dbReference type="RefSeq" id="WP_239679067.1">
    <property type="nucleotide sequence ID" value="NZ_CP070499.1"/>
</dbReference>
<evidence type="ECO:0000256" key="6">
    <source>
        <dbReference type="ARBA" id="ARBA00023277"/>
    </source>
</evidence>
<dbReference type="PRINTS" id="PR00134">
    <property type="entry name" value="GLHYDRLASE10"/>
</dbReference>
<keyword evidence="5 10" id="KW-0378">Hydrolase</keyword>
<comment type="catalytic activity">
    <reaction evidence="1 10">
        <text>Endohydrolysis of (1-&gt;4)-beta-D-xylosidic linkages in xylans.</text>
        <dbReference type="EC" id="3.2.1.8"/>
    </reaction>
</comment>
<proteinExistence type="inferred from homology"/>
<evidence type="ECO:0000256" key="11">
    <source>
        <dbReference type="SAM" id="MobiDB-lite"/>
    </source>
</evidence>